<dbReference type="Proteomes" id="UP000190750">
    <property type="component" value="Unassembled WGS sequence"/>
</dbReference>
<dbReference type="OrthoDB" id="5405464at2"/>
<accession>A0A1T1AQJ7</accession>
<reference evidence="2 3" key="1">
    <citation type="submission" date="2017-01" db="EMBL/GenBank/DDBJ databases">
        <title>Genome sequencing of Rhodoferax fermentans JCM 7819.</title>
        <authorList>
            <person name="Kim Y.J."/>
            <person name="Farh M.E.-A."/>
            <person name="Yang D.-C."/>
        </authorList>
    </citation>
    <scope>NUCLEOTIDE SEQUENCE [LARGE SCALE GENOMIC DNA]</scope>
    <source>
        <strain evidence="2 3">JCM 7819</strain>
    </source>
</reference>
<dbReference type="EMBL" id="MTJN01000002">
    <property type="protein sequence ID" value="OOV06371.1"/>
    <property type="molecule type" value="Genomic_DNA"/>
</dbReference>
<evidence type="ECO:0000256" key="1">
    <source>
        <dbReference type="SAM" id="Phobius"/>
    </source>
</evidence>
<dbReference type="STRING" id="28066.RF819_06205"/>
<organism evidence="2 3">
    <name type="scientific">Rhodoferax fermentans</name>
    <dbReference type="NCBI Taxonomy" id="28066"/>
    <lineage>
        <taxon>Bacteria</taxon>
        <taxon>Pseudomonadati</taxon>
        <taxon>Pseudomonadota</taxon>
        <taxon>Betaproteobacteria</taxon>
        <taxon>Burkholderiales</taxon>
        <taxon>Comamonadaceae</taxon>
        <taxon>Rhodoferax</taxon>
    </lineage>
</organism>
<evidence type="ECO:0008006" key="4">
    <source>
        <dbReference type="Google" id="ProtNLM"/>
    </source>
</evidence>
<proteinExistence type="predicted"/>
<protein>
    <recommendedName>
        <fullName evidence="4">Transmembrane protein</fullName>
    </recommendedName>
</protein>
<keyword evidence="3" id="KW-1185">Reference proteome</keyword>
<dbReference type="AlphaFoldDB" id="A0A1T1AQJ7"/>
<feature type="transmembrane region" description="Helical" evidence="1">
    <location>
        <begin position="32"/>
        <end position="60"/>
    </location>
</feature>
<comment type="caution">
    <text evidence="2">The sequence shown here is derived from an EMBL/GenBank/DDBJ whole genome shotgun (WGS) entry which is preliminary data.</text>
</comment>
<sequence length="137" mass="15074">MTQDFSNGPSGESRELDVQTLNGLNAWGTVSYILHLVVAVAALIPGAQMGPLLLVIALVIDLVKRGDAVGTWHASHFRWRIRTVIIAGLLYAVTAPLWLLFILPGWLAWLAVSIWFLYRIVSGWMALNKGLPMEIPA</sequence>
<name>A0A1T1AQJ7_RHOFE</name>
<dbReference type="RefSeq" id="WP_078364166.1">
    <property type="nucleotide sequence ID" value="NZ_MTJN01000002.1"/>
</dbReference>
<feature type="transmembrane region" description="Helical" evidence="1">
    <location>
        <begin position="81"/>
        <end position="101"/>
    </location>
</feature>
<evidence type="ECO:0000313" key="2">
    <source>
        <dbReference type="EMBL" id="OOV06371.1"/>
    </source>
</evidence>
<keyword evidence="1" id="KW-0812">Transmembrane</keyword>
<evidence type="ECO:0000313" key="3">
    <source>
        <dbReference type="Proteomes" id="UP000190750"/>
    </source>
</evidence>
<keyword evidence="1" id="KW-0472">Membrane</keyword>
<feature type="transmembrane region" description="Helical" evidence="1">
    <location>
        <begin position="107"/>
        <end position="127"/>
    </location>
</feature>
<gene>
    <name evidence="2" type="ORF">RF819_06205</name>
</gene>
<keyword evidence="1" id="KW-1133">Transmembrane helix</keyword>